<accession>A0A6P8CDX8</accession>
<keyword evidence="2" id="KW-1185">Reference proteome</keyword>
<reference evidence="3" key="2">
    <citation type="submission" date="2025-08" db="UniProtKB">
        <authorList>
            <consortium name="RefSeq"/>
        </authorList>
    </citation>
    <scope>IDENTIFICATION</scope>
    <source>
        <tissue evidence="3">Leaf</tissue>
    </source>
</reference>
<dbReference type="PANTHER" id="PTHR31152">
    <property type="entry name" value="PLAC8 FAMILY PROTEIN"/>
    <property type="match status" value="1"/>
</dbReference>
<sequence>MGKDKLEKMELRRGYRNVWHSDLLSTVAADAPYCCFATWCAPCASFMLRKRALYDDMSRYTCCGGFMPCSGKCGEQKCPFFCLCTEVTLCFPNSVASTRFMLQDEFNIQTTKCDNCIIGFMICVDQLACIFSLLACILGSDELTEAAHILNCLAEFVYCTVCACMQTQHKIEMDKRDGHFGPAPVMAVPPVQQMSRMDQPIPPAVGYYPQPPLQQTPHQPPPTAYGHPPPAYGYPAPPPPYANAYPPAGYPPLPPAYPQVPPPPRPPPKGQ</sequence>
<dbReference type="OrthoDB" id="998115at2759"/>
<feature type="region of interest" description="Disordered" evidence="1">
    <location>
        <begin position="252"/>
        <end position="271"/>
    </location>
</feature>
<gene>
    <name evidence="3" type="primary">LOC116195413</name>
</gene>
<reference evidence="2" key="1">
    <citation type="journal article" date="2020" name="Plant Biotechnol. J.">
        <title>The pomegranate (Punica granatum L.) draft genome dissects genetic divergence between soft- and hard-seeded cultivars.</title>
        <authorList>
            <person name="Luo X."/>
            <person name="Li H."/>
            <person name="Wu Z."/>
            <person name="Yao W."/>
            <person name="Zhao P."/>
            <person name="Cao D."/>
            <person name="Yu H."/>
            <person name="Li K."/>
            <person name="Poudel K."/>
            <person name="Zhao D."/>
            <person name="Zhang F."/>
            <person name="Xia X."/>
            <person name="Chen L."/>
            <person name="Wang Q."/>
            <person name="Jing D."/>
            <person name="Cao S."/>
        </authorList>
    </citation>
    <scope>NUCLEOTIDE SEQUENCE [LARGE SCALE GENOMIC DNA]</scope>
    <source>
        <strain evidence="2">cv. Tunisia</strain>
    </source>
</reference>
<name>A0A6P8CDX8_PUNGR</name>
<dbReference type="PANTHER" id="PTHR31152:SF22">
    <property type="entry name" value="PLAC8 FAMILY PROTEIN"/>
    <property type="match status" value="1"/>
</dbReference>
<dbReference type="Proteomes" id="UP000515151">
    <property type="component" value="Chromosome 1"/>
</dbReference>
<organism evidence="2 3">
    <name type="scientific">Punica granatum</name>
    <name type="common">Pomegranate</name>
    <dbReference type="NCBI Taxonomy" id="22663"/>
    <lineage>
        <taxon>Eukaryota</taxon>
        <taxon>Viridiplantae</taxon>
        <taxon>Streptophyta</taxon>
        <taxon>Embryophyta</taxon>
        <taxon>Tracheophyta</taxon>
        <taxon>Spermatophyta</taxon>
        <taxon>Magnoliopsida</taxon>
        <taxon>eudicotyledons</taxon>
        <taxon>Gunneridae</taxon>
        <taxon>Pentapetalae</taxon>
        <taxon>rosids</taxon>
        <taxon>malvids</taxon>
        <taxon>Myrtales</taxon>
        <taxon>Lythraceae</taxon>
        <taxon>Punica</taxon>
    </lineage>
</organism>
<evidence type="ECO:0000313" key="2">
    <source>
        <dbReference type="Proteomes" id="UP000515151"/>
    </source>
</evidence>
<dbReference type="AlphaFoldDB" id="A0A6P8CDX8"/>
<protein>
    <submittedName>
        <fullName evidence="3">Uncharacterized protein LOC116195413</fullName>
    </submittedName>
</protein>
<dbReference type="GeneID" id="116195413"/>
<dbReference type="RefSeq" id="XP_031380639.1">
    <property type="nucleotide sequence ID" value="XM_031524779.1"/>
</dbReference>
<feature type="compositionally biased region" description="Pro residues" evidence="1">
    <location>
        <begin position="209"/>
        <end position="232"/>
    </location>
</feature>
<evidence type="ECO:0000256" key="1">
    <source>
        <dbReference type="SAM" id="MobiDB-lite"/>
    </source>
</evidence>
<evidence type="ECO:0000313" key="3">
    <source>
        <dbReference type="RefSeq" id="XP_031380639.1"/>
    </source>
</evidence>
<proteinExistence type="predicted"/>
<feature type="region of interest" description="Disordered" evidence="1">
    <location>
        <begin position="205"/>
        <end position="232"/>
    </location>
</feature>